<proteinExistence type="predicted"/>
<evidence type="ECO:0000313" key="2">
    <source>
        <dbReference type="EMBL" id="MFC7274971.1"/>
    </source>
</evidence>
<keyword evidence="1" id="KW-1133">Transmembrane helix</keyword>
<evidence type="ECO:0000256" key="1">
    <source>
        <dbReference type="SAM" id="Phobius"/>
    </source>
</evidence>
<accession>A0ABW2HQA6</accession>
<comment type="caution">
    <text evidence="2">The sequence shown here is derived from an EMBL/GenBank/DDBJ whole genome shotgun (WGS) entry which is preliminary data.</text>
</comment>
<gene>
    <name evidence="2" type="ORF">ACFQS1_13325</name>
</gene>
<organism evidence="2 3">
    <name type="scientific">Paractinoplanes rhizophilus</name>
    <dbReference type="NCBI Taxonomy" id="1416877"/>
    <lineage>
        <taxon>Bacteria</taxon>
        <taxon>Bacillati</taxon>
        <taxon>Actinomycetota</taxon>
        <taxon>Actinomycetes</taxon>
        <taxon>Micromonosporales</taxon>
        <taxon>Micromonosporaceae</taxon>
        <taxon>Paractinoplanes</taxon>
    </lineage>
</organism>
<keyword evidence="1" id="KW-0472">Membrane</keyword>
<evidence type="ECO:0000313" key="3">
    <source>
        <dbReference type="Proteomes" id="UP001596548"/>
    </source>
</evidence>
<keyword evidence="3" id="KW-1185">Reference proteome</keyword>
<feature type="transmembrane region" description="Helical" evidence="1">
    <location>
        <begin position="50"/>
        <end position="74"/>
    </location>
</feature>
<keyword evidence="1" id="KW-0812">Transmembrane</keyword>
<dbReference type="RefSeq" id="WP_378967553.1">
    <property type="nucleotide sequence ID" value="NZ_JBHTBJ010000007.1"/>
</dbReference>
<dbReference type="EMBL" id="JBHTBJ010000007">
    <property type="protein sequence ID" value="MFC7274971.1"/>
    <property type="molecule type" value="Genomic_DNA"/>
</dbReference>
<evidence type="ECO:0008006" key="4">
    <source>
        <dbReference type="Google" id="ProtNLM"/>
    </source>
</evidence>
<protein>
    <recommendedName>
        <fullName evidence="4">FAD dependent oxidoreductase</fullName>
    </recommendedName>
</protein>
<reference evidence="3" key="1">
    <citation type="journal article" date="2019" name="Int. J. Syst. Evol. Microbiol.">
        <title>The Global Catalogue of Microorganisms (GCM) 10K type strain sequencing project: providing services to taxonomists for standard genome sequencing and annotation.</title>
        <authorList>
            <consortium name="The Broad Institute Genomics Platform"/>
            <consortium name="The Broad Institute Genome Sequencing Center for Infectious Disease"/>
            <person name="Wu L."/>
            <person name="Ma J."/>
        </authorList>
    </citation>
    <scope>NUCLEOTIDE SEQUENCE [LARGE SCALE GENOMIC DNA]</scope>
    <source>
        <strain evidence="3">XZYJT-10</strain>
    </source>
</reference>
<sequence>MNPVVVVGGGIVAACAAFELARIVSGATVAAVRDGEVVSTAGRHPASTVVVAAGAGTPALFLAVTVPAAPAFLIRVRAQEGLVRTVAATSAFEVREAAPGHLLTTAPLGADRSRTGLRALAGQAVRASELCLAGRAAGSLFPRLAGLVCSDDAAGAA</sequence>
<dbReference type="Proteomes" id="UP001596548">
    <property type="component" value="Unassembled WGS sequence"/>
</dbReference>
<name>A0ABW2HQA6_9ACTN</name>